<dbReference type="InterPro" id="IPR000477">
    <property type="entry name" value="RT_dom"/>
</dbReference>
<dbReference type="SUPFAM" id="SSF56672">
    <property type="entry name" value="DNA/RNA polymerases"/>
    <property type="match status" value="1"/>
</dbReference>
<comment type="similarity">
    <text evidence="1">Belongs to the beta type-B retroviral polymerase family. HERV class-II K(HML-2) pol subfamily.</text>
</comment>
<evidence type="ECO:0000313" key="6">
    <source>
        <dbReference type="Proteomes" id="UP001174136"/>
    </source>
</evidence>
<accession>A0AA47MGU1</accession>
<dbReference type="Pfam" id="PF05380">
    <property type="entry name" value="Peptidase_A17"/>
    <property type="match status" value="1"/>
</dbReference>
<proteinExistence type="inferred from homology"/>
<dbReference type="Proteomes" id="UP001174136">
    <property type="component" value="Unassembled WGS sequence"/>
</dbReference>
<feature type="compositionally biased region" description="Low complexity" evidence="3">
    <location>
        <begin position="163"/>
        <end position="178"/>
    </location>
</feature>
<dbReference type="InterPro" id="IPR043128">
    <property type="entry name" value="Rev_trsase/Diguanyl_cyclase"/>
</dbReference>
<dbReference type="GO" id="GO:0004523">
    <property type="term" value="F:RNA-DNA hybrid ribonuclease activity"/>
    <property type="evidence" value="ECO:0007669"/>
    <property type="project" value="UniProtKB-EC"/>
</dbReference>
<feature type="compositionally biased region" description="Low complexity" evidence="3">
    <location>
        <begin position="57"/>
        <end position="70"/>
    </location>
</feature>
<evidence type="ECO:0000256" key="2">
    <source>
        <dbReference type="ARBA" id="ARBA00012180"/>
    </source>
</evidence>
<feature type="region of interest" description="Disordered" evidence="3">
    <location>
        <begin position="139"/>
        <end position="206"/>
    </location>
</feature>
<protein>
    <recommendedName>
        <fullName evidence="2">ribonuclease H</fullName>
        <ecNumber evidence="2">3.1.26.4</ecNumber>
    </recommendedName>
</protein>
<dbReference type="EMBL" id="JAOPHQ010004292">
    <property type="protein sequence ID" value="KAK0139824.1"/>
    <property type="molecule type" value="Genomic_DNA"/>
</dbReference>
<evidence type="ECO:0000256" key="1">
    <source>
        <dbReference type="ARBA" id="ARBA00010879"/>
    </source>
</evidence>
<name>A0AA47MGU1_MERPO</name>
<evidence type="ECO:0000259" key="4">
    <source>
        <dbReference type="Pfam" id="PF00078"/>
    </source>
</evidence>
<dbReference type="InterPro" id="IPR043502">
    <property type="entry name" value="DNA/RNA_pol_sf"/>
</dbReference>
<reference evidence="5" key="1">
    <citation type="journal article" date="2023" name="Front. Mar. Sci.">
        <title>A new Merluccius polli reference genome to investigate the effects of global change in West African waters.</title>
        <authorList>
            <person name="Mateo J.L."/>
            <person name="Blanco-Fernandez C."/>
            <person name="Garcia-Vazquez E."/>
            <person name="Machado-Schiaffino G."/>
        </authorList>
    </citation>
    <scope>NUCLEOTIDE SEQUENCE</scope>
    <source>
        <strain evidence="5">C29</strain>
        <tissue evidence="5">Fin</tissue>
    </source>
</reference>
<gene>
    <name evidence="5" type="ORF">N1851_023266</name>
</gene>
<keyword evidence="6" id="KW-1185">Reference proteome</keyword>
<dbReference type="CDD" id="cd01644">
    <property type="entry name" value="RT_pepA17"/>
    <property type="match status" value="1"/>
</dbReference>
<feature type="domain" description="Reverse transcriptase" evidence="4">
    <location>
        <begin position="1045"/>
        <end position="1186"/>
    </location>
</feature>
<dbReference type="Gene3D" id="3.30.70.270">
    <property type="match status" value="1"/>
</dbReference>
<dbReference type="EC" id="3.1.26.4" evidence="2"/>
<feature type="compositionally biased region" description="Polar residues" evidence="3">
    <location>
        <begin position="352"/>
        <end position="369"/>
    </location>
</feature>
<feature type="region of interest" description="Disordered" evidence="3">
    <location>
        <begin position="1"/>
        <end position="91"/>
    </location>
</feature>
<dbReference type="Pfam" id="PF00078">
    <property type="entry name" value="RVT_1"/>
    <property type="match status" value="1"/>
</dbReference>
<feature type="compositionally biased region" description="Polar residues" evidence="3">
    <location>
        <begin position="76"/>
        <end position="91"/>
    </location>
</feature>
<evidence type="ECO:0000313" key="5">
    <source>
        <dbReference type="EMBL" id="KAK0139824.1"/>
    </source>
</evidence>
<evidence type="ECO:0000256" key="3">
    <source>
        <dbReference type="SAM" id="MobiDB-lite"/>
    </source>
</evidence>
<dbReference type="Gene3D" id="3.10.10.10">
    <property type="entry name" value="HIV Type 1 Reverse Transcriptase, subunit A, domain 1"/>
    <property type="match status" value="1"/>
</dbReference>
<organism evidence="5 6">
    <name type="scientific">Merluccius polli</name>
    <name type="common">Benguela hake</name>
    <name type="synonym">Merluccius cadenati</name>
    <dbReference type="NCBI Taxonomy" id="89951"/>
    <lineage>
        <taxon>Eukaryota</taxon>
        <taxon>Metazoa</taxon>
        <taxon>Chordata</taxon>
        <taxon>Craniata</taxon>
        <taxon>Vertebrata</taxon>
        <taxon>Euteleostomi</taxon>
        <taxon>Actinopterygii</taxon>
        <taxon>Neopterygii</taxon>
        <taxon>Teleostei</taxon>
        <taxon>Neoteleostei</taxon>
        <taxon>Acanthomorphata</taxon>
        <taxon>Zeiogadaria</taxon>
        <taxon>Gadariae</taxon>
        <taxon>Gadiformes</taxon>
        <taxon>Gadoidei</taxon>
        <taxon>Merlucciidae</taxon>
        <taxon>Merluccius</taxon>
    </lineage>
</organism>
<dbReference type="PANTHER" id="PTHR47331">
    <property type="entry name" value="PHD-TYPE DOMAIN-CONTAINING PROTEIN"/>
    <property type="match status" value="1"/>
</dbReference>
<feature type="compositionally biased region" description="Polar residues" evidence="3">
    <location>
        <begin position="1"/>
        <end position="10"/>
    </location>
</feature>
<comment type="caution">
    <text evidence="5">The sequence shown here is derived from an EMBL/GenBank/DDBJ whole genome shotgun (WGS) entry which is preliminary data.</text>
</comment>
<sequence>MSSKENTTSPPHVDTQERYARQRRTPKHLGDYILAYHHRGPALSSQPDDGDHEEQKGAAAAADSGQADASVRLGNSGASHGSSPGDPLSTTSLKQLMESISQSEREERAEIARVTNKLPEYEHRQRRRQELLKHITSFLRDEEENDENHNVKGATSPLMQSPSPRGSPSYIHSSSHSPSAEKQVHSKGSYTERHTPADVIPTLEREAELRDYTPDVVAKGVKSAFTPIYSASPHHSISSYPIISSGRVTLISGPQQLIRPVPLHPQETGLHRGEDDFASSHLPQAQQLLTTTAPLYKPTASYHRPQAAPNYPPPQPPSIYGLPQYTLISSPVVPPQSLPSAPVVTISPAAQSQFPTSQTTPPHNFSLQPRSVYGVPKPKIPDFTTDSEREFANLKLALNNLLEPHPELTEKYKYHVLLEHLKLPEAQMIGQSCRHDPFPYTAAMHALQLQYGQPHQLAQSEIAAILNTPDVKSGDARTFQSFALRTHLLVSMLLSLEGPQGMELNCCSHVDRLLSKLPKYHRDGFIEYLQLQGKLNTTSLNPYNLQDLNGWLQGKAQQQRLSNRLVQRYQLEKPASNEKIPFKGKGQSIAVYHGAEPIQPSTTSKHTSASSKKPFKVHCLFCDSKEHYISRCPSIKVQSTTELDRWITGGKRCWKCARAHSPESCTLKKPCSDCGDIHLQVLHSIAQCRSTDPQSRASESRVYLTPSITSSKVLLKVVPVLLHNNSNSVETFAVLDDGAQRTMILPTAVQQLRLTGESETLALRTVRTDVAHLPGLKVNFEISPRDNPRKRFKVQGAFTAAGLDLVEQTYPVQMLQKRHSHLRGIPLKSFTKVRPLVLLGSDHVHLITATEPTRRGSNGGPIAIHTALGWALQGADRCVPEQTSVTQCLFISFASPDDLLYRNVERLWQLDVLPYRNEKMVVRSREDQDAMNLLETKTRRMEVEGVYCYATPLLRKQSAPKLISSTHSVMAHLRATEKRLKREPERAAIYSAEINKLISAGYVKKLQPKEVEQSAEAWYLPHHLVSHNNKSRLVFNCSFMHQNVSLNEQLLPGPPLGPSLVGVLIRFRQHQIAVSGDIRAMFHQIRLLPDDRSLLRLIWRDLRCEEPPDVYEWQVLPFGTTSSPCCAIFALQQHARDHQDSHPEVIQSVQQSFYVDNCLESFPTISAAKHRVDQLCTVLAEGGFDLRQWASNQPTVVSHLPTDARSSAAEQWLSQSRTDPLEPTLGLRWNCAADTLSYQYRIIEHSTLTMRTAYQVLASQYDPLGFMVPFTTRAKVLIQQLWSKQRGWDDPDLPPALREAWETWEGELKHLNSVSIPRCYLPLPAKGTDAKYDLHVFCDASE</sequence>
<dbReference type="InterPro" id="IPR008042">
    <property type="entry name" value="Retrotrans_Pao"/>
</dbReference>
<dbReference type="PANTHER" id="PTHR47331:SF5">
    <property type="entry name" value="RIBONUCLEASE H"/>
    <property type="match status" value="1"/>
</dbReference>
<feature type="region of interest" description="Disordered" evidence="3">
    <location>
        <begin position="352"/>
        <end position="371"/>
    </location>
</feature>